<comment type="similarity">
    <text evidence="1">Belongs to the papillomaviridae E5 protein family.</text>
</comment>
<evidence type="ECO:0000313" key="5">
    <source>
        <dbReference type="EMBL" id="AEI61099.1"/>
    </source>
</evidence>
<feature type="transmembrane region" description="Helical" evidence="4">
    <location>
        <begin position="29"/>
        <end position="59"/>
    </location>
</feature>
<gene>
    <name evidence="5" type="primary">E5</name>
</gene>
<keyword evidence="4" id="KW-1133">Transmembrane helix</keyword>
<protein>
    <recommendedName>
        <fullName evidence="2">Probable protein E5</fullName>
    </recommendedName>
</protein>
<dbReference type="EMBL" id="HQ537688">
    <property type="protein sequence ID" value="AEI61099.1"/>
    <property type="molecule type" value="Genomic_DNA"/>
</dbReference>
<keyword evidence="3" id="KW-0244">Early protein</keyword>
<reference evidence="5 6" key="1">
    <citation type="journal article" date="2011" name="PLoS ONE">
        <title>Evolution and Taxonomic Classification of Human Papillomavirus 16 (HPV16)-Related Variant Genomes: HPV31, HPV33, HPV35, HPV52, HPV58 and HPV67.</title>
        <authorList>
            <person name="Chen Z."/>
            <person name="Schiffman M."/>
            <person name="Herrero R."/>
            <person name="Desalle R."/>
            <person name="Anastos K."/>
            <person name="Segondy M."/>
            <person name="Sahasrabuddhe V.V."/>
            <person name="Gravitt P.E."/>
            <person name="Hsing A.W."/>
            <person name="Burk R.D."/>
        </authorList>
    </citation>
    <scope>NUCLEOTIDE SEQUENCE [LARGE SCALE GENOMIC DNA]</scope>
    <source>
        <strain evidence="5">Qv32494</strain>
    </source>
</reference>
<keyword evidence="4" id="KW-0812">Transmembrane</keyword>
<evidence type="ECO:0000256" key="2">
    <source>
        <dbReference type="ARBA" id="ARBA00017217"/>
    </source>
</evidence>
<organism evidence="5 6">
    <name type="scientific">Human papillomavirus 33</name>
    <dbReference type="NCBI Taxonomy" id="10586"/>
    <lineage>
        <taxon>Viruses</taxon>
        <taxon>Monodnaviria</taxon>
        <taxon>Shotokuvirae</taxon>
        <taxon>Cossaviricota</taxon>
        <taxon>Papovaviricetes</taxon>
        <taxon>Zurhausenvirales</taxon>
        <taxon>Papillomaviridae</taxon>
        <taxon>Firstpapillomavirinae</taxon>
        <taxon>Alphapapillomavirus</taxon>
        <taxon>Alphapapillomavirus 9</taxon>
    </lineage>
</organism>
<evidence type="ECO:0000313" key="6">
    <source>
        <dbReference type="Proteomes" id="UP000126800"/>
    </source>
</evidence>
<proteinExistence type="inferred from homology"/>
<keyword evidence="4" id="KW-0472">Membrane</keyword>
<accession>F8S3T1</accession>
<dbReference type="Proteomes" id="UP000126800">
    <property type="component" value="Genome"/>
</dbReference>
<sequence length="75" mass="8876">MIFVFVLCFILFLCLSLLLRPLILSISTYAWLLVLVLLLRVFVGSPLKIFFCYLLFLYLPMMCINFHAQHMTQQE</sequence>
<evidence type="ECO:0000256" key="4">
    <source>
        <dbReference type="SAM" id="Phobius"/>
    </source>
</evidence>
<dbReference type="InterPro" id="IPR004270">
    <property type="entry name" value="Papilloma_E5_alpha"/>
</dbReference>
<evidence type="ECO:0000256" key="1">
    <source>
        <dbReference type="ARBA" id="ARBA00006650"/>
    </source>
</evidence>
<name>F8S3T1_HPV33</name>
<evidence type="ECO:0000256" key="3">
    <source>
        <dbReference type="ARBA" id="ARBA00022518"/>
    </source>
</evidence>
<dbReference type="Pfam" id="PF03025">
    <property type="entry name" value="Papilloma_E5"/>
    <property type="match status" value="1"/>
</dbReference>
<organismHost>
    <name type="scientific">Homo sapiens</name>
    <name type="common">Human</name>
    <dbReference type="NCBI Taxonomy" id="9606"/>
</organismHost>